<evidence type="ECO:0008006" key="3">
    <source>
        <dbReference type="Google" id="ProtNLM"/>
    </source>
</evidence>
<keyword evidence="2" id="KW-1185">Reference proteome</keyword>
<dbReference type="PANTHER" id="PTHR45125:SF3">
    <property type="entry name" value="NO-APICAL-MERISTEM-ASSOCIATED CARBOXY-TERMINAL DOMAIN PROTEIN"/>
    <property type="match status" value="1"/>
</dbReference>
<evidence type="ECO:0000313" key="2">
    <source>
        <dbReference type="Proteomes" id="UP000794436"/>
    </source>
</evidence>
<evidence type="ECO:0000313" key="1">
    <source>
        <dbReference type="EMBL" id="TMW63090.1"/>
    </source>
</evidence>
<dbReference type="OrthoDB" id="2507178at2759"/>
<dbReference type="PANTHER" id="PTHR45125">
    <property type="entry name" value="F21J9.4-RELATED"/>
    <property type="match status" value="1"/>
</dbReference>
<sequence length="292" mass="32429">MGKKTNWTVNEDQALCRAWQCASESALAQGGEQKAGTFWGVVHQLFHSELESSVDRPVNGLKIRWTRINRDVQRFAMIFNRLYTERATTEANSSTPSAIASVDPQVEQDCVEQAMDVFMKEQGYKFSFEPCWRQLRFSPKWRQLLACSTAGPVGGLSSPAFVAMDPSMRADVASAVSEDLGNSTLLVQQKRRLATMLETQSKSATELSPGLAQTIASELRRQNDLLEEQNALAVFRAEIDLIDDTTAREYFTMLRGRYAKKMRTSLDALQTIASSEVAGQDENGTAKANALV</sequence>
<dbReference type="EMBL" id="SPLM01000072">
    <property type="protein sequence ID" value="TMW63090.1"/>
    <property type="molecule type" value="Genomic_DNA"/>
</dbReference>
<proteinExistence type="predicted"/>
<name>A0A8K1FGS4_PYTOL</name>
<comment type="caution">
    <text evidence="1">The sequence shown here is derived from an EMBL/GenBank/DDBJ whole genome shotgun (WGS) entry which is preliminary data.</text>
</comment>
<organism evidence="1 2">
    <name type="scientific">Pythium oligandrum</name>
    <name type="common">Mycoparasitic fungus</name>
    <dbReference type="NCBI Taxonomy" id="41045"/>
    <lineage>
        <taxon>Eukaryota</taxon>
        <taxon>Sar</taxon>
        <taxon>Stramenopiles</taxon>
        <taxon>Oomycota</taxon>
        <taxon>Peronosporomycetes</taxon>
        <taxon>Pythiales</taxon>
        <taxon>Pythiaceae</taxon>
        <taxon>Pythium</taxon>
    </lineage>
</organism>
<dbReference type="Proteomes" id="UP000794436">
    <property type="component" value="Unassembled WGS sequence"/>
</dbReference>
<reference evidence="1" key="1">
    <citation type="submission" date="2019-03" db="EMBL/GenBank/DDBJ databases">
        <title>Long read genome sequence of the mycoparasitic Pythium oligandrum ATCC 38472 isolated from sugarbeet rhizosphere.</title>
        <authorList>
            <person name="Gaulin E."/>
        </authorList>
    </citation>
    <scope>NUCLEOTIDE SEQUENCE</scope>
    <source>
        <strain evidence="1">ATCC 38472_TT</strain>
    </source>
</reference>
<protein>
    <recommendedName>
        <fullName evidence="3">No apical meristem-associated C-terminal domain-containing protein</fullName>
    </recommendedName>
</protein>
<accession>A0A8K1FGS4</accession>
<gene>
    <name evidence="1" type="ORF">Poli38472_002031</name>
</gene>
<dbReference type="AlphaFoldDB" id="A0A8K1FGS4"/>